<dbReference type="InterPro" id="IPR001173">
    <property type="entry name" value="Glyco_trans_2-like"/>
</dbReference>
<dbReference type="PANTHER" id="PTHR48090:SF1">
    <property type="entry name" value="PROPHAGE BACTOPRENOL GLUCOSYL TRANSFERASE HOMOLOG"/>
    <property type="match status" value="1"/>
</dbReference>
<organism evidence="11 12">
    <name type="scientific">Pseudochelatococcus contaminans</name>
    <dbReference type="NCBI Taxonomy" id="1538103"/>
    <lineage>
        <taxon>Bacteria</taxon>
        <taxon>Pseudomonadati</taxon>
        <taxon>Pseudomonadota</taxon>
        <taxon>Alphaproteobacteria</taxon>
        <taxon>Hyphomicrobiales</taxon>
        <taxon>Chelatococcaceae</taxon>
        <taxon>Pseudochelatococcus</taxon>
    </lineage>
</organism>
<evidence type="ECO:0000256" key="3">
    <source>
        <dbReference type="ARBA" id="ARBA00022676"/>
    </source>
</evidence>
<protein>
    <submittedName>
        <fullName evidence="11">Glycosyltransferase involved in cell wall biosynthesis</fullName>
    </submittedName>
</protein>
<dbReference type="Proteomes" id="UP000537592">
    <property type="component" value="Unassembled WGS sequence"/>
</dbReference>
<dbReference type="SUPFAM" id="SSF53448">
    <property type="entry name" value="Nucleotide-diphospho-sugar transferases"/>
    <property type="match status" value="1"/>
</dbReference>
<keyword evidence="2" id="KW-1003">Cell membrane</keyword>
<dbReference type="RefSeq" id="WP_183752895.1">
    <property type="nucleotide sequence ID" value="NZ_JACICC010000005.1"/>
</dbReference>
<dbReference type="InterPro" id="IPR050256">
    <property type="entry name" value="Glycosyltransferase_2"/>
</dbReference>
<reference evidence="11 12" key="1">
    <citation type="submission" date="2020-08" db="EMBL/GenBank/DDBJ databases">
        <title>Genomic Encyclopedia of Type Strains, Phase IV (KMG-IV): sequencing the most valuable type-strain genomes for metagenomic binning, comparative biology and taxonomic classification.</title>
        <authorList>
            <person name="Goeker M."/>
        </authorList>
    </citation>
    <scope>NUCLEOTIDE SEQUENCE [LARGE SCALE GENOMIC DNA]</scope>
    <source>
        <strain evidence="11 12">DSM 28760</strain>
    </source>
</reference>
<keyword evidence="4 11" id="KW-0808">Transferase</keyword>
<accession>A0A7W5Z612</accession>
<dbReference type="Gene3D" id="3.90.550.10">
    <property type="entry name" value="Spore Coat Polysaccharide Biosynthesis Protein SpsA, Chain A"/>
    <property type="match status" value="1"/>
</dbReference>
<dbReference type="InterPro" id="IPR029044">
    <property type="entry name" value="Nucleotide-diphossugar_trans"/>
</dbReference>
<keyword evidence="5 9" id="KW-0812">Transmembrane</keyword>
<comment type="similarity">
    <text evidence="8">Belongs to the glycosyltransferase 2 family. GtrB subfamily.</text>
</comment>
<evidence type="ECO:0000313" key="11">
    <source>
        <dbReference type="EMBL" id="MBB3810121.1"/>
    </source>
</evidence>
<dbReference type="FunFam" id="3.90.550.10:FF:000079">
    <property type="entry name" value="Probable glycosyl transferase"/>
    <property type="match status" value="1"/>
</dbReference>
<keyword evidence="7 9" id="KW-0472">Membrane</keyword>
<dbReference type="CDD" id="cd04187">
    <property type="entry name" value="DPM1_like_bac"/>
    <property type="match status" value="1"/>
</dbReference>
<dbReference type="Pfam" id="PF00535">
    <property type="entry name" value="Glycos_transf_2"/>
    <property type="match status" value="1"/>
</dbReference>
<evidence type="ECO:0000256" key="6">
    <source>
        <dbReference type="ARBA" id="ARBA00022989"/>
    </source>
</evidence>
<comment type="caution">
    <text evidence="11">The sequence shown here is derived from an EMBL/GenBank/DDBJ whole genome shotgun (WGS) entry which is preliminary data.</text>
</comment>
<evidence type="ECO:0000256" key="9">
    <source>
        <dbReference type="SAM" id="Phobius"/>
    </source>
</evidence>
<evidence type="ECO:0000256" key="7">
    <source>
        <dbReference type="ARBA" id="ARBA00023136"/>
    </source>
</evidence>
<evidence type="ECO:0000256" key="4">
    <source>
        <dbReference type="ARBA" id="ARBA00022679"/>
    </source>
</evidence>
<keyword evidence="12" id="KW-1185">Reference proteome</keyword>
<dbReference type="EMBL" id="JACICC010000005">
    <property type="protein sequence ID" value="MBB3810121.1"/>
    <property type="molecule type" value="Genomic_DNA"/>
</dbReference>
<keyword evidence="6 9" id="KW-1133">Transmembrane helix</keyword>
<feature type="transmembrane region" description="Helical" evidence="9">
    <location>
        <begin position="231"/>
        <end position="252"/>
    </location>
</feature>
<feature type="domain" description="Glycosyltransferase 2-like" evidence="10">
    <location>
        <begin position="4"/>
        <end position="168"/>
    </location>
</feature>
<feature type="transmembrane region" description="Helical" evidence="9">
    <location>
        <begin position="264"/>
        <end position="289"/>
    </location>
</feature>
<gene>
    <name evidence="11" type="ORF">FHS81_002217</name>
</gene>
<evidence type="ECO:0000259" key="10">
    <source>
        <dbReference type="Pfam" id="PF00535"/>
    </source>
</evidence>
<comment type="subcellular location">
    <subcellularLocation>
        <location evidence="1">Cell membrane</location>
        <topology evidence="1">Multi-pass membrane protein</topology>
    </subcellularLocation>
</comment>
<proteinExistence type="inferred from homology"/>
<keyword evidence="3" id="KW-0328">Glycosyltransferase</keyword>
<dbReference type="AlphaFoldDB" id="A0A7W5Z612"/>
<evidence type="ECO:0000256" key="1">
    <source>
        <dbReference type="ARBA" id="ARBA00004651"/>
    </source>
</evidence>
<evidence type="ECO:0000256" key="2">
    <source>
        <dbReference type="ARBA" id="ARBA00022475"/>
    </source>
</evidence>
<name>A0A7W5Z612_9HYPH</name>
<dbReference type="GO" id="GO:0016757">
    <property type="term" value="F:glycosyltransferase activity"/>
    <property type="evidence" value="ECO:0007669"/>
    <property type="project" value="UniProtKB-KW"/>
</dbReference>
<dbReference type="PANTHER" id="PTHR48090">
    <property type="entry name" value="UNDECAPRENYL-PHOSPHATE 4-DEOXY-4-FORMAMIDO-L-ARABINOSE TRANSFERASE-RELATED"/>
    <property type="match status" value="1"/>
</dbReference>
<evidence type="ECO:0000313" key="12">
    <source>
        <dbReference type="Proteomes" id="UP000537592"/>
    </source>
</evidence>
<dbReference type="GO" id="GO:0005886">
    <property type="term" value="C:plasma membrane"/>
    <property type="evidence" value="ECO:0007669"/>
    <property type="project" value="UniProtKB-SubCell"/>
</dbReference>
<evidence type="ECO:0000256" key="8">
    <source>
        <dbReference type="ARBA" id="ARBA00038152"/>
    </source>
</evidence>
<evidence type="ECO:0000256" key="5">
    <source>
        <dbReference type="ARBA" id="ARBA00022692"/>
    </source>
</evidence>
<sequence>MLISIVAPFYNEEAVIDAFFTRLSKILADHLPTYDVEFVCVDDGSSDRTLALLTQRAAADPRIRVVELARNFGKEAALTAGLTVARGDAVIPIDSDLQDPPEIIPEMVRLWAEEGYDVVEAKRADRSSDTRMKRVSAEAFYKLHNAISQHPIPQNTGDFRLMSRQVVDVVNSLPERQRFMKGIFAWVGFRRTSIEFVREARVAGSTKWNKWRLWNLALEGITSFSTWPLRVWTYLGAGIAGLAFLYGVILIISTLIGGRDVPGYASLMSAILFMGGVQLIGIGVLGEYLGRTYIESKQRPVFIIRTVHERPTAARDLLDEA</sequence>